<reference evidence="6" key="1">
    <citation type="submission" date="2021-02" db="EMBL/GenBank/DDBJ databases">
        <title>Natrosporangium hydrolyticum gen. nov., sp. nov, a haloalkaliphilic actinobacterium from a soda solonchak soil.</title>
        <authorList>
            <person name="Sorokin D.Y."/>
            <person name="Khijniak T.V."/>
            <person name="Zakharycheva A.P."/>
            <person name="Boueva O.V."/>
            <person name="Ariskina E.V."/>
            <person name="Hahnke R.L."/>
            <person name="Bunk B."/>
            <person name="Sproer C."/>
            <person name="Schumann P."/>
            <person name="Evtushenko L.I."/>
            <person name="Kublanov I.V."/>
        </authorList>
    </citation>
    <scope>NUCLEOTIDE SEQUENCE</scope>
    <source>
        <strain evidence="6">DSM 106523</strain>
    </source>
</reference>
<evidence type="ECO:0000256" key="3">
    <source>
        <dbReference type="ARBA" id="ARBA00022691"/>
    </source>
</evidence>
<dbReference type="RefSeq" id="WP_239678537.1">
    <property type="nucleotide sequence ID" value="NZ_CP070499.1"/>
</dbReference>
<dbReference type="InterPro" id="IPR036388">
    <property type="entry name" value="WH-like_DNA-bd_sf"/>
</dbReference>
<organism evidence="6 7">
    <name type="scientific">Natronosporangium hydrolyticum</name>
    <dbReference type="NCBI Taxonomy" id="2811111"/>
    <lineage>
        <taxon>Bacteria</taxon>
        <taxon>Bacillati</taxon>
        <taxon>Actinomycetota</taxon>
        <taxon>Actinomycetes</taxon>
        <taxon>Micromonosporales</taxon>
        <taxon>Micromonosporaceae</taxon>
        <taxon>Natronosporangium</taxon>
    </lineage>
</organism>
<keyword evidence="3" id="KW-0949">S-adenosyl-L-methionine</keyword>
<evidence type="ECO:0000259" key="4">
    <source>
        <dbReference type="Pfam" id="PF00891"/>
    </source>
</evidence>
<dbReference type="AlphaFoldDB" id="A0A895YLG1"/>
<dbReference type="Pfam" id="PF08100">
    <property type="entry name" value="Dimerisation"/>
    <property type="match status" value="1"/>
</dbReference>
<evidence type="ECO:0000313" key="7">
    <source>
        <dbReference type="Proteomes" id="UP000662857"/>
    </source>
</evidence>
<dbReference type="EMBL" id="CP070499">
    <property type="protein sequence ID" value="QSB16329.1"/>
    <property type="molecule type" value="Genomic_DNA"/>
</dbReference>
<protein>
    <submittedName>
        <fullName evidence="6">Methyltransferase domain-containing protein</fullName>
    </submittedName>
</protein>
<dbReference type="GO" id="GO:0046983">
    <property type="term" value="F:protein dimerization activity"/>
    <property type="evidence" value="ECO:0007669"/>
    <property type="project" value="InterPro"/>
</dbReference>
<dbReference type="Gene3D" id="1.10.10.10">
    <property type="entry name" value="Winged helix-like DNA-binding domain superfamily/Winged helix DNA-binding domain"/>
    <property type="match status" value="1"/>
</dbReference>
<evidence type="ECO:0000313" key="6">
    <source>
        <dbReference type="EMBL" id="QSB16329.1"/>
    </source>
</evidence>
<name>A0A895YLG1_9ACTN</name>
<dbReference type="GO" id="GO:0008171">
    <property type="term" value="F:O-methyltransferase activity"/>
    <property type="evidence" value="ECO:0007669"/>
    <property type="project" value="InterPro"/>
</dbReference>
<sequence length="350" mass="37744">MPLSLSEQEYRRFLETDDAPAPHLDFLHTASYRAAGAGVRLGVFDALAEGPLPGEVLAERLQVDPRGLGLLLTALRSFGYLTVTGDGYVNTAKAQKWLLDTPGSYATVFSFWQTVLFELWSELEDSVRTGKPAVDFYQWLEQRPATMRRFQTMLTRLAGFLCPEVLAAVTLPEGATKLLDIGGGHATYAVGFCQRYPELSATVLDLPGALAVGSEAVAAAGLTGRVSMREGDLRTDPFDAAEFDVALLFNIVHGMPPAEVRQLLAAVAAALRPGGRVLVLEPLSDLAAGGGVVGEAFVRTFSLNLFHGQGGQVYGYAELAEWLTEAGFTDLDRHTFQKSPTDHLITALRG</sequence>
<evidence type="ECO:0000256" key="2">
    <source>
        <dbReference type="ARBA" id="ARBA00022679"/>
    </source>
</evidence>
<dbReference type="Proteomes" id="UP000662857">
    <property type="component" value="Chromosome"/>
</dbReference>
<dbReference type="GO" id="GO:0032259">
    <property type="term" value="P:methylation"/>
    <property type="evidence" value="ECO:0007669"/>
    <property type="project" value="UniProtKB-KW"/>
</dbReference>
<dbReference type="InterPro" id="IPR001077">
    <property type="entry name" value="COMT_C"/>
</dbReference>
<dbReference type="InterPro" id="IPR012967">
    <property type="entry name" value="COMT_dimerisation"/>
</dbReference>
<dbReference type="PANTHER" id="PTHR43712:SF2">
    <property type="entry name" value="O-METHYLTRANSFERASE CICE"/>
    <property type="match status" value="1"/>
</dbReference>
<dbReference type="KEGG" id="nhy:JQS43_08580"/>
<dbReference type="PROSITE" id="PS51683">
    <property type="entry name" value="SAM_OMT_II"/>
    <property type="match status" value="1"/>
</dbReference>
<dbReference type="InterPro" id="IPR029063">
    <property type="entry name" value="SAM-dependent_MTases_sf"/>
</dbReference>
<dbReference type="SUPFAM" id="SSF53335">
    <property type="entry name" value="S-adenosyl-L-methionine-dependent methyltransferases"/>
    <property type="match status" value="1"/>
</dbReference>
<feature type="domain" description="O-methyltransferase dimerisation" evidence="5">
    <location>
        <begin position="38"/>
        <end position="98"/>
    </location>
</feature>
<gene>
    <name evidence="6" type="ORF">JQS43_08580</name>
</gene>
<keyword evidence="1 6" id="KW-0489">Methyltransferase</keyword>
<proteinExistence type="predicted"/>
<feature type="domain" description="O-methyltransferase C-terminal" evidence="4">
    <location>
        <begin position="120"/>
        <end position="328"/>
    </location>
</feature>
<evidence type="ECO:0000259" key="5">
    <source>
        <dbReference type="Pfam" id="PF08100"/>
    </source>
</evidence>
<dbReference type="PANTHER" id="PTHR43712">
    <property type="entry name" value="PUTATIVE (AFU_ORTHOLOGUE AFUA_4G14580)-RELATED"/>
    <property type="match status" value="1"/>
</dbReference>
<dbReference type="Pfam" id="PF00891">
    <property type="entry name" value="Methyltransf_2"/>
    <property type="match status" value="1"/>
</dbReference>
<keyword evidence="2" id="KW-0808">Transferase</keyword>
<dbReference type="SUPFAM" id="SSF46785">
    <property type="entry name" value="Winged helix' DNA-binding domain"/>
    <property type="match status" value="1"/>
</dbReference>
<keyword evidence="7" id="KW-1185">Reference proteome</keyword>
<evidence type="ECO:0000256" key="1">
    <source>
        <dbReference type="ARBA" id="ARBA00022603"/>
    </source>
</evidence>
<dbReference type="InterPro" id="IPR016461">
    <property type="entry name" value="COMT-like"/>
</dbReference>
<dbReference type="Gene3D" id="3.40.50.150">
    <property type="entry name" value="Vaccinia Virus protein VP39"/>
    <property type="match status" value="1"/>
</dbReference>
<dbReference type="InterPro" id="IPR036390">
    <property type="entry name" value="WH_DNA-bd_sf"/>
</dbReference>
<dbReference type="CDD" id="cd02440">
    <property type="entry name" value="AdoMet_MTases"/>
    <property type="match status" value="1"/>
</dbReference>
<accession>A0A895YLG1</accession>